<proteinExistence type="predicted"/>
<feature type="transmembrane region" description="Helical" evidence="1">
    <location>
        <begin position="6"/>
        <end position="30"/>
    </location>
</feature>
<dbReference type="Proteomes" id="UP000295304">
    <property type="component" value="Unassembled WGS sequence"/>
</dbReference>
<evidence type="ECO:0000313" key="3">
    <source>
        <dbReference type="EMBL" id="TCS63098.1"/>
    </source>
</evidence>
<dbReference type="AlphaFoldDB" id="A0A4R3JB31"/>
<dbReference type="InterPro" id="IPR002823">
    <property type="entry name" value="DUF112_TM"/>
</dbReference>
<feature type="transmembrane region" description="Helical" evidence="1">
    <location>
        <begin position="201"/>
        <end position="221"/>
    </location>
</feature>
<feature type="transmembrane region" description="Helical" evidence="1">
    <location>
        <begin position="464"/>
        <end position="486"/>
    </location>
</feature>
<feature type="transmembrane region" description="Helical" evidence="1">
    <location>
        <begin position="163"/>
        <end position="181"/>
    </location>
</feature>
<accession>A0A4R3JB31</accession>
<comment type="caution">
    <text evidence="3">The sequence shown here is derived from an EMBL/GenBank/DDBJ whole genome shotgun (WGS) entry which is preliminary data.</text>
</comment>
<sequence length="507" mass="53022">MDPLIHALHMALSANAIGAVAIGSVVGLIFGSIPGLTYSMALALILPVTFSMGPTPAIALLIGTYIGGMTGGSVSAILIGVPGTPSAAATVIDGHMMAKNGNAGVALGTAVIVSVFGGLFSLVVMIVSIHLVAKIAITFGPQDIFALVFFGLSTICGLAEKSLVRGFIAGVVGLMLMTIGMDQIEGTARMTFGSIQLLQGINLLVAMIGLFAVPQILFTFVDHGKPDELGPMTKKITAKLPSIKLLLSNFWLMVRCAVLGTGIGAIPGTGGPVAAFLAYDHAKRFSKHPETFGKGECAGVVAPETANNAVTGGAMIPLLSLGIPGDPATAIVLGGLLIHGINPGPMLFQTNITQVYTIYIAIMLAYAVVLVVQLLGIRLLVRILHIPSHYLAVGILVMCVVGSYAIRHSFFDVYTMLAMGFVGYLFQRLDIPVTPVILGMVLGKTLENKFRMALIMTDGDATTFFTSGTSAFFLSLSALVIVMQVISMRRKNKKKREALHVSAQPGN</sequence>
<dbReference type="EMBL" id="SLZW01000004">
    <property type="protein sequence ID" value="TCS63098.1"/>
    <property type="molecule type" value="Genomic_DNA"/>
</dbReference>
<keyword evidence="1" id="KW-0472">Membrane</keyword>
<keyword evidence="4" id="KW-1185">Reference proteome</keyword>
<name>A0A4R3JB31_9PROT</name>
<feature type="transmembrane region" description="Helical" evidence="1">
    <location>
        <begin position="356"/>
        <end position="377"/>
    </location>
</feature>
<keyword evidence="1" id="KW-0812">Transmembrane</keyword>
<evidence type="ECO:0000256" key="1">
    <source>
        <dbReference type="SAM" id="Phobius"/>
    </source>
</evidence>
<feature type="transmembrane region" description="Helical" evidence="1">
    <location>
        <begin position="135"/>
        <end position="156"/>
    </location>
</feature>
<feature type="transmembrane region" description="Helical" evidence="1">
    <location>
        <begin position="72"/>
        <end position="92"/>
    </location>
</feature>
<feature type="transmembrane region" description="Helical" evidence="1">
    <location>
        <begin position="389"/>
        <end position="406"/>
    </location>
</feature>
<gene>
    <name evidence="3" type="ORF">EDD55_104191</name>
</gene>
<evidence type="ECO:0000259" key="2">
    <source>
        <dbReference type="Pfam" id="PF01970"/>
    </source>
</evidence>
<reference evidence="3 4" key="1">
    <citation type="submission" date="2019-03" db="EMBL/GenBank/DDBJ databases">
        <title>Genomic Encyclopedia of Type Strains, Phase IV (KMG-IV): sequencing the most valuable type-strain genomes for metagenomic binning, comparative biology and taxonomic classification.</title>
        <authorList>
            <person name="Goeker M."/>
        </authorList>
    </citation>
    <scope>NUCLEOTIDE SEQUENCE [LARGE SCALE GENOMIC DNA]</scope>
    <source>
        <strain evidence="3 4">DSM 101688</strain>
    </source>
</reference>
<dbReference type="Pfam" id="PF01970">
    <property type="entry name" value="TctA"/>
    <property type="match status" value="1"/>
</dbReference>
<feature type="transmembrane region" description="Helical" evidence="1">
    <location>
        <begin position="42"/>
        <end position="66"/>
    </location>
</feature>
<feature type="transmembrane region" description="Helical" evidence="1">
    <location>
        <begin position="104"/>
        <end position="129"/>
    </location>
</feature>
<organism evidence="3 4">
    <name type="scientific">Varunaivibrio sulfuroxidans</name>
    <dbReference type="NCBI Taxonomy" id="1773489"/>
    <lineage>
        <taxon>Bacteria</taxon>
        <taxon>Pseudomonadati</taxon>
        <taxon>Pseudomonadota</taxon>
        <taxon>Alphaproteobacteria</taxon>
        <taxon>Rhodospirillales</taxon>
        <taxon>Magnetovibrionaceae</taxon>
        <taxon>Varunaivibrio</taxon>
    </lineage>
</organism>
<dbReference type="RefSeq" id="WP_132938826.1">
    <property type="nucleotide sequence ID" value="NZ_CP119676.1"/>
</dbReference>
<feature type="domain" description="DUF112" evidence="2">
    <location>
        <begin position="18"/>
        <end position="438"/>
    </location>
</feature>
<keyword evidence="1" id="KW-1133">Transmembrane helix</keyword>
<dbReference type="PANTHER" id="PTHR35342">
    <property type="entry name" value="TRICARBOXYLIC TRANSPORT PROTEIN"/>
    <property type="match status" value="1"/>
</dbReference>
<dbReference type="OrthoDB" id="7232499at2"/>
<dbReference type="PANTHER" id="PTHR35342:SF5">
    <property type="entry name" value="TRICARBOXYLIC TRANSPORT PROTEIN"/>
    <property type="match status" value="1"/>
</dbReference>
<evidence type="ECO:0000313" key="4">
    <source>
        <dbReference type="Proteomes" id="UP000295304"/>
    </source>
</evidence>
<protein>
    <submittedName>
        <fullName evidence="3">Putative tricarboxylic transport membrane protein</fullName>
    </submittedName>
</protein>